<dbReference type="CDD" id="cd07783">
    <property type="entry name" value="ASKHA_NBD_FGGY_SePSK_AtXK1-like"/>
    <property type="match status" value="1"/>
</dbReference>
<keyword evidence="3 6" id="KW-0418">Kinase</keyword>
<reference evidence="6 7" key="1">
    <citation type="journal article" date="2018" name="ISME J.">
        <title>Endosymbiont genomes yield clues of tubeworm success.</title>
        <authorList>
            <person name="Li Y."/>
            <person name="Liles M.R."/>
            <person name="Halanych K.M."/>
        </authorList>
    </citation>
    <scope>NUCLEOTIDE SEQUENCE [LARGE SCALE GENOMIC DNA]</scope>
    <source>
        <strain evidence="6">A1422</strain>
    </source>
</reference>
<evidence type="ECO:0000256" key="3">
    <source>
        <dbReference type="ARBA" id="ARBA00022777"/>
    </source>
</evidence>
<dbReference type="InterPro" id="IPR043129">
    <property type="entry name" value="ATPase_NBD"/>
</dbReference>
<dbReference type="GO" id="GO:0019150">
    <property type="term" value="F:D-ribulokinase activity"/>
    <property type="evidence" value="ECO:0007669"/>
    <property type="project" value="TreeGrafter"/>
</dbReference>
<accession>A0A370DQL8</accession>
<dbReference type="InterPro" id="IPR000577">
    <property type="entry name" value="Carb_kinase_FGGY"/>
</dbReference>
<gene>
    <name evidence="6" type="ORF">DIZ79_15510</name>
</gene>
<dbReference type="GO" id="GO:0004856">
    <property type="term" value="F:D-xylulokinase activity"/>
    <property type="evidence" value="ECO:0007669"/>
    <property type="project" value="TreeGrafter"/>
</dbReference>
<dbReference type="Gene3D" id="3.30.420.40">
    <property type="match status" value="2"/>
</dbReference>
<proteinExistence type="inferred from homology"/>
<dbReference type="PIRSF" id="PIRSF000538">
    <property type="entry name" value="GlpK"/>
    <property type="match status" value="1"/>
</dbReference>
<dbReference type="InterPro" id="IPR018484">
    <property type="entry name" value="FGGY_N"/>
</dbReference>
<dbReference type="EMBL" id="QFXD01000274">
    <property type="protein sequence ID" value="RDH87296.1"/>
    <property type="molecule type" value="Genomic_DNA"/>
</dbReference>
<feature type="domain" description="Carbohydrate kinase FGGY N-terminal" evidence="4">
    <location>
        <begin position="4"/>
        <end position="235"/>
    </location>
</feature>
<evidence type="ECO:0000256" key="1">
    <source>
        <dbReference type="ARBA" id="ARBA00009156"/>
    </source>
</evidence>
<evidence type="ECO:0000259" key="4">
    <source>
        <dbReference type="Pfam" id="PF00370"/>
    </source>
</evidence>
<dbReference type="AlphaFoldDB" id="A0A370DQL8"/>
<dbReference type="PANTHER" id="PTHR10196">
    <property type="entry name" value="SUGAR KINASE"/>
    <property type="match status" value="1"/>
</dbReference>
<evidence type="ECO:0000313" key="7">
    <source>
        <dbReference type="Proteomes" id="UP000255508"/>
    </source>
</evidence>
<comment type="similarity">
    <text evidence="1">Belongs to the FGGY kinase family.</text>
</comment>
<dbReference type="Pfam" id="PF00370">
    <property type="entry name" value="FGGY_N"/>
    <property type="match status" value="1"/>
</dbReference>
<dbReference type="PANTHER" id="PTHR10196:SF80">
    <property type="entry name" value="D-RIBULOSE KINASE"/>
    <property type="match status" value="1"/>
</dbReference>
<dbReference type="GO" id="GO:0005829">
    <property type="term" value="C:cytosol"/>
    <property type="evidence" value="ECO:0007669"/>
    <property type="project" value="TreeGrafter"/>
</dbReference>
<sequence>MNCYIGIDLGTSGVRAIAIDCEKSIVAEAIVDLPPPERGDEGSSEQRPECWWDAALEVLLSVAQQLKGVDVQAIAVDGTSSTLLLCDPQGSPLTTALMYNDNRSKALLPELAQAAPASSPVNSASSSLAKLLYLKRQIDTENFLALHQADWILGRLSGHFGFSDENNCLKLGYDPVQRCWPTWMESLALPPGCLPDVQPPGTAIGRLSAEVANATGMPASTRIVTGTTDSNAATLATGAAEIGDAVTSLGSTLVLKILSDQPVFAAEFGIYSHRLGEHWLVGGASNSGGAICADLFSREEMATLTLQIEPDNPTGLDYYPLLQPGERFPVNDPEFAPRLAPRPEDDARYFQGILEGIANIEREGYALLQRLGAPAPRRIISIGGGAGNEPWRRIREKLLGVPVERAVQQQAAYGTALLALAAVSCPVENA</sequence>
<evidence type="ECO:0000256" key="2">
    <source>
        <dbReference type="ARBA" id="ARBA00022679"/>
    </source>
</evidence>
<feature type="domain" description="Carbohydrate kinase FGGY C-terminal" evidence="5">
    <location>
        <begin position="246"/>
        <end position="422"/>
    </location>
</feature>
<organism evidence="6 7">
    <name type="scientific">endosymbiont of Lamellibrachia luymesi</name>
    <dbReference type="NCBI Taxonomy" id="2200907"/>
    <lineage>
        <taxon>Bacteria</taxon>
        <taxon>Pseudomonadati</taxon>
        <taxon>Pseudomonadota</taxon>
        <taxon>Gammaproteobacteria</taxon>
        <taxon>sulfur-oxidizing symbionts</taxon>
    </lineage>
</organism>
<dbReference type="Pfam" id="PF02782">
    <property type="entry name" value="FGGY_C"/>
    <property type="match status" value="1"/>
</dbReference>
<dbReference type="GO" id="GO:0005997">
    <property type="term" value="P:xylulose metabolic process"/>
    <property type="evidence" value="ECO:0007669"/>
    <property type="project" value="TreeGrafter"/>
</dbReference>
<name>A0A370DQL8_9GAMM</name>
<dbReference type="Proteomes" id="UP000255508">
    <property type="component" value="Unassembled WGS sequence"/>
</dbReference>
<comment type="caution">
    <text evidence="6">The sequence shown here is derived from an EMBL/GenBank/DDBJ whole genome shotgun (WGS) entry which is preliminary data.</text>
</comment>
<dbReference type="InterPro" id="IPR018485">
    <property type="entry name" value="FGGY_C"/>
</dbReference>
<keyword evidence="2" id="KW-0808">Transferase</keyword>
<evidence type="ECO:0000313" key="6">
    <source>
        <dbReference type="EMBL" id="RDH87296.1"/>
    </source>
</evidence>
<protein>
    <submittedName>
        <fullName evidence="6">Carbohydrate kinase</fullName>
    </submittedName>
</protein>
<evidence type="ECO:0000259" key="5">
    <source>
        <dbReference type="Pfam" id="PF02782"/>
    </source>
</evidence>
<dbReference type="SUPFAM" id="SSF53067">
    <property type="entry name" value="Actin-like ATPase domain"/>
    <property type="match status" value="2"/>
</dbReference>